<proteinExistence type="predicted"/>
<accession>A0ABC8RN63</accession>
<evidence type="ECO:0000256" key="1">
    <source>
        <dbReference type="SAM" id="MobiDB-lite"/>
    </source>
</evidence>
<comment type="caution">
    <text evidence="2">The sequence shown here is derived from an EMBL/GenBank/DDBJ whole genome shotgun (WGS) entry which is preliminary data.</text>
</comment>
<dbReference type="AlphaFoldDB" id="A0ABC8RN63"/>
<organism evidence="2 3">
    <name type="scientific">Ilex paraguariensis</name>
    <name type="common">yerba mate</name>
    <dbReference type="NCBI Taxonomy" id="185542"/>
    <lineage>
        <taxon>Eukaryota</taxon>
        <taxon>Viridiplantae</taxon>
        <taxon>Streptophyta</taxon>
        <taxon>Embryophyta</taxon>
        <taxon>Tracheophyta</taxon>
        <taxon>Spermatophyta</taxon>
        <taxon>Magnoliopsida</taxon>
        <taxon>eudicotyledons</taxon>
        <taxon>Gunneridae</taxon>
        <taxon>Pentapetalae</taxon>
        <taxon>asterids</taxon>
        <taxon>campanulids</taxon>
        <taxon>Aquifoliales</taxon>
        <taxon>Aquifoliaceae</taxon>
        <taxon>Ilex</taxon>
    </lineage>
</organism>
<feature type="compositionally biased region" description="Acidic residues" evidence="1">
    <location>
        <begin position="225"/>
        <end position="237"/>
    </location>
</feature>
<evidence type="ECO:0000313" key="3">
    <source>
        <dbReference type="Proteomes" id="UP001642360"/>
    </source>
</evidence>
<name>A0ABC8RN63_9AQUA</name>
<protein>
    <submittedName>
        <fullName evidence="2">Uncharacterized protein</fullName>
    </submittedName>
</protein>
<sequence>MSPKKDTLKKLLEAWKEGDKEVPPCKLKCIRRGKGHKWMSRILKDPNSLRRKKPLTPKKLMIPYLLTWLRTLMFLRCISRKPQNPLAQQKLKSSLTISQSDFNDVSQGKVGNTVKGEYQGVVEVATCLSSLALTLHVLKKQQDDMDAKARSANEIVNRLKIQLNIVEASELTLKNQIKEIKSDLAIALKSVNKYKEEIEESYLDGYLDFKAQAKKQYPKKYYPDPDFDAFEPPSDDGDGSKKEKNDLSIVVGTCDLVAKKAETTNEAKKSVNYTAGIPYIYED</sequence>
<gene>
    <name evidence="2" type="ORF">ILEXP_LOCUS14093</name>
</gene>
<reference evidence="2 3" key="1">
    <citation type="submission" date="2024-02" db="EMBL/GenBank/DDBJ databases">
        <authorList>
            <person name="Vignale AGUSTIN F."/>
            <person name="Sosa J E."/>
            <person name="Modenutti C."/>
        </authorList>
    </citation>
    <scope>NUCLEOTIDE SEQUENCE [LARGE SCALE GENOMIC DNA]</scope>
</reference>
<dbReference type="Proteomes" id="UP001642360">
    <property type="component" value="Unassembled WGS sequence"/>
</dbReference>
<dbReference type="EMBL" id="CAUOFW020001552">
    <property type="protein sequence ID" value="CAK9146257.1"/>
    <property type="molecule type" value="Genomic_DNA"/>
</dbReference>
<evidence type="ECO:0000313" key="2">
    <source>
        <dbReference type="EMBL" id="CAK9146257.1"/>
    </source>
</evidence>
<keyword evidence="3" id="KW-1185">Reference proteome</keyword>
<feature type="region of interest" description="Disordered" evidence="1">
    <location>
        <begin position="224"/>
        <end position="244"/>
    </location>
</feature>